<dbReference type="EMBL" id="JQCL01000103">
    <property type="protein sequence ID" value="KRO07615.1"/>
    <property type="molecule type" value="Genomic_DNA"/>
</dbReference>
<keyword evidence="7" id="KW-1185">Reference proteome</keyword>
<keyword evidence="3" id="KW-0804">Transcription</keyword>
<evidence type="ECO:0000256" key="2">
    <source>
        <dbReference type="ARBA" id="ARBA00023125"/>
    </source>
</evidence>
<dbReference type="SUPFAM" id="SSF46689">
    <property type="entry name" value="Homeodomain-like"/>
    <property type="match status" value="1"/>
</dbReference>
<dbReference type="InterPro" id="IPR036388">
    <property type="entry name" value="WH-like_DNA-bd_sf"/>
</dbReference>
<dbReference type="CDD" id="cd05013">
    <property type="entry name" value="SIS_RpiR"/>
    <property type="match status" value="1"/>
</dbReference>
<keyword evidence="1" id="KW-0805">Transcription regulation</keyword>
<dbReference type="STRING" id="942150.IV64_GL001551"/>
<dbReference type="InterPro" id="IPR046348">
    <property type="entry name" value="SIS_dom_sf"/>
</dbReference>
<dbReference type="Pfam" id="PF01380">
    <property type="entry name" value="SIS"/>
    <property type="match status" value="1"/>
</dbReference>
<sequence>MNTMQSAVIMKILSLQSSFTVSENDIAQFVTREPESVITSTITELAKKINTSEASINRFCKKIGYKGFNSFKVALAQSNFQREQTTQSATHESNTIEEMSSDYRSMIMNTSAMLEMNTIQKATKLIKTATVVHVIALYTTSFVAQEFSFKLRQLGMNVRVYTEMLEVQLGMANMDKNSVVIAIVPSVASRDVISFITTAKEHNANVVLISGNDSTEVNDSVDVKLIVPDHMLAHNPLIFSNSLMFSFVTDILIAELISNDKNLKQRKLNSDTIINSFQSANSGLFERY</sequence>
<keyword evidence="2" id="KW-0238">DNA-binding</keyword>
<proteinExistence type="predicted"/>
<dbReference type="GO" id="GO:0003700">
    <property type="term" value="F:DNA-binding transcription factor activity"/>
    <property type="evidence" value="ECO:0007669"/>
    <property type="project" value="InterPro"/>
</dbReference>
<comment type="caution">
    <text evidence="6">The sequence shown here is derived from an EMBL/GenBank/DDBJ whole genome shotgun (WGS) entry which is preliminary data.</text>
</comment>
<accession>A0A0R2M0H1</accession>
<protein>
    <recommendedName>
        <fullName evidence="8">RpiR family transcriptional regulator</fullName>
    </recommendedName>
</protein>
<dbReference type="InterPro" id="IPR009057">
    <property type="entry name" value="Homeodomain-like_sf"/>
</dbReference>
<dbReference type="InterPro" id="IPR047640">
    <property type="entry name" value="RpiR-like"/>
</dbReference>
<dbReference type="InterPro" id="IPR001347">
    <property type="entry name" value="SIS_dom"/>
</dbReference>
<dbReference type="PROSITE" id="PS51464">
    <property type="entry name" value="SIS"/>
    <property type="match status" value="1"/>
</dbReference>
<dbReference type="Proteomes" id="UP000051783">
    <property type="component" value="Unassembled WGS sequence"/>
</dbReference>
<dbReference type="SUPFAM" id="SSF53697">
    <property type="entry name" value="SIS domain"/>
    <property type="match status" value="1"/>
</dbReference>
<dbReference type="PATRIC" id="fig|942150.3.peg.1602"/>
<organism evidence="6 7">
    <name type="scientific">Lactiplantibacillus xiangfangensis</name>
    <dbReference type="NCBI Taxonomy" id="942150"/>
    <lineage>
        <taxon>Bacteria</taxon>
        <taxon>Bacillati</taxon>
        <taxon>Bacillota</taxon>
        <taxon>Bacilli</taxon>
        <taxon>Lactobacillales</taxon>
        <taxon>Lactobacillaceae</taxon>
        <taxon>Lactiplantibacillus</taxon>
    </lineage>
</organism>
<evidence type="ECO:0000313" key="7">
    <source>
        <dbReference type="Proteomes" id="UP000051783"/>
    </source>
</evidence>
<dbReference type="InterPro" id="IPR000281">
    <property type="entry name" value="HTH_RpiR"/>
</dbReference>
<name>A0A0R2M0H1_9LACO</name>
<dbReference type="AlphaFoldDB" id="A0A0R2M0H1"/>
<dbReference type="GO" id="GO:1901135">
    <property type="term" value="P:carbohydrate derivative metabolic process"/>
    <property type="evidence" value="ECO:0007669"/>
    <property type="project" value="InterPro"/>
</dbReference>
<dbReference type="GO" id="GO:0097367">
    <property type="term" value="F:carbohydrate derivative binding"/>
    <property type="evidence" value="ECO:0007669"/>
    <property type="project" value="InterPro"/>
</dbReference>
<feature type="domain" description="SIS" evidence="5">
    <location>
        <begin position="122"/>
        <end position="262"/>
    </location>
</feature>
<evidence type="ECO:0008006" key="8">
    <source>
        <dbReference type="Google" id="ProtNLM"/>
    </source>
</evidence>
<dbReference type="PANTHER" id="PTHR30514">
    <property type="entry name" value="GLUCOKINASE"/>
    <property type="match status" value="1"/>
</dbReference>
<feature type="domain" description="HTH rpiR-type" evidence="4">
    <location>
        <begin position="6"/>
        <end position="82"/>
    </location>
</feature>
<reference evidence="6 7" key="1">
    <citation type="journal article" date="2015" name="Genome Announc.">
        <title>Expanding the biotechnology potential of lactobacilli through comparative genomics of 213 strains and associated genera.</title>
        <authorList>
            <person name="Sun Z."/>
            <person name="Harris H.M."/>
            <person name="McCann A."/>
            <person name="Guo C."/>
            <person name="Argimon S."/>
            <person name="Zhang W."/>
            <person name="Yang X."/>
            <person name="Jeffery I.B."/>
            <person name="Cooney J.C."/>
            <person name="Kagawa T.F."/>
            <person name="Liu W."/>
            <person name="Song Y."/>
            <person name="Salvetti E."/>
            <person name="Wrobel A."/>
            <person name="Rasinkangas P."/>
            <person name="Parkhill J."/>
            <person name="Rea M.C."/>
            <person name="O'Sullivan O."/>
            <person name="Ritari J."/>
            <person name="Douillard F.P."/>
            <person name="Paul Ross R."/>
            <person name="Yang R."/>
            <person name="Briner A.E."/>
            <person name="Felis G.E."/>
            <person name="de Vos W.M."/>
            <person name="Barrangou R."/>
            <person name="Klaenhammer T.R."/>
            <person name="Caufield P.W."/>
            <person name="Cui Y."/>
            <person name="Zhang H."/>
            <person name="O'Toole P.W."/>
        </authorList>
    </citation>
    <scope>NUCLEOTIDE SEQUENCE [LARGE SCALE GENOMIC DNA]</scope>
    <source>
        <strain evidence="6 7">LMG 26013</strain>
    </source>
</reference>
<dbReference type="PANTHER" id="PTHR30514:SF21">
    <property type="entry name" value="RPIR-FAMILY TRANSCRIPTIONAL REGULATOR"/>
    <property type="match status" value="1"/>
</dbReference>
<dbReference type="Pfam" id="PF01418">
    <property type="entry name" value="HTH_6"/>
    <property type="match status" value="1"/>
</dbReference>
<evidence type="ECO:0000259" key="5">
    <source>
        <dbReference type="PROSITE" id="PS51464"/>
    </source>
</evidence>
<evidence type="ECO:0000313" key="6">
    <source>
        <dbReference type="EMBL" id="KRO07615.1"/>
    </source>
</evidence>
<evidence type="ECO:0000256" key="1">
    <source>
        <dbReference type="ARBA" id="ARBA00023015"/>
    </source>
</evidence>
<evidence type="ECO:0000256" key="3">
    <source>
        <dbReference type="ARBA" id="ARBA00023163"/>
    </source>
</evidence>
<evidence type="ECO:0000259" key="4">
    <source>
        <dbReference type="PROSITE" id="PS51071"/>
    </source>
</evidence>
<gene>
    <name evidence="6" type="ORF">IV64_GL001551</name>
</gene>
<dbReference type="GO" id="GO:0003677">
    <property type="term" value="F:DNA binding"/>
    <property type="evidence" value="ECO:0007669"/>
    <property type="project" value="UniProtKB-KW"/>
</dbReference>
<dbReference type="InterPro" id="IPR035472">
    <property type="entry name" value="RpiR-like_SIS"/>
</dbReference>
<dbReference type="PROSITE" id="PS51071">
    <property type="entry name" value="HTH_RPIR"/>
    <property type="match status" value="1"/>
</dbReference>
<dbReference type="Gene3D" id="1.10.10.10">
    <property type="entry name" value="Winged helix-like DNA-binding domain superfamily/Winged helix DNA-binding domain"/>
    <property type="match status" value="1"/>
</dbReference>
<dbReference type="Gene3D" id="3.40.50.10490">
    <property type="entry name" value="Glucose-6-phosphate isomerase like protein, domain 1"/>
    <property type="match status" value="1"/>
</dbReference>